<sequence>SMSTPVYMTKKLPIMQVYNARINFVKQNTQLKTGTVNLLKQLENLITFIESTKDNDFRGHIIQFAYRCLDDVILMGMTDGFPTVKQLFLSVAENLSIGSANFILKPLEKILYDKFDRNCFDIYQSCFQTLQPNQIIDDWEEKLVFFINQITQCNSSHQSLFLHQILQCLNKLFVSFDQKFVTAHKNDIHLKHYIEDLINLLSQSLQIKSVQQSVKQSIQLISQSSLAHIDHQKLIIKLFQINQNELTEHAKQELNLLTDYDKFFTQFAQKPLQYKSFRRGKNVFLTQTLQQEAFQPNKPSQCKILQSRQSNLDSCRKLKLYPKLHSLAKGTQLSFQQSQQNQAQQCKKELESRERSFLLQTLRQAPSSHRHIRHQFQLRKLQAIESQQTIDQLRVLTQKYQNHFSQKAFSEFAPLFDRKPCFALINEELQGKVTKVLCKMLFSNAKVVDWLQNAAQEGVQLQIEEIEQIKAAVEYFNRVKHPKAQELNHCYIMLKQKWK</sequence>
<gene>
    <name evidence="1" type="ORF">TPC1_30708</name>
</gene>
<organism evidence="1">
    <name type="scientific">Trepomonas sp. PC1</name>
    <dbReference type="NCBI Taxonomy" id="1076344"/>
    <lineage>
        <taxon>Eukaryota</taxon>
        <taxon>Metamonada</taxon>
        <taxon>Diplomonadida</taxon>
        <taxon>Hexamitidae</taxon>
        <taxon>Hexamitinae</taxon>
        <taxon>Trepomonas</taxon>
    </lineage>
</organism>
<dbReference type="AlphaFoldDB" id="A0A146JZ40"/>
<feature type="non-terminal residue" evidence="1">
    <location>
        <position position="1"/>
    </location>
</feature>
<protein>
    <submittedName>
        <fullName evidence="1">Uncharacterized protein</fullName>
    </submittedName>
</protein>
<evidence type="ECO:0000313" key="1">
    <source>
        <dbReference type="EMBL" id="JAP89797.1"/>
    </source>
</evidence>
<name>A0A146JZ40_9EUKA</name>
<accession>A0A146JZ40</accession>
<reference evidence="1" key="1">
    <citation type="submission" date="2015-07" db="EMBL/GenBank/DDBJ databases">
        <title>Adaptation to a free-living lifestyle via gene acquisitions in the diplomonad Trepomonas sp. PC1.</title>
        <authorList>
            <person name="Xu F."/>
            <person name="Jerlstrom-Hultqvist J."/>
            <person name="Kolisko M."/>
            <person name="Simpson A.G.B."/>
            <person name="Roger A.J."/>
            <person name="Svard S.G."/>
            <person name="Andersson J.O."/>
        </authorList>
    </citation>
    <scope>NUCLEOTIDE SEQUENCE</scope>
    <source>
        <strain evidence="1">PC1</strain>
    </source>
</reference>
<dbReference type="EMBL" id="GDID01006809">
    <property type="protein sequence ID" value="JAP89797.1"/>
    <property type="molecule type" value="Transcribed_RNA"/>
</dbReference>
<proteinExistence type="predicted"/>